<dbReference type="AlphaFoldDB" id="A0A0K2T2R5"/>
<proteinExistence type="predicted"/>
<organism evidence="1">
    <name type="scientific">Lepeophtheirus salmonis</name>
    <name type="common">Salmon louse</name>
    <name type="synonym">Caligus salmonis</name>
    <dbReference type="NCBI Taxonomy" id="72036"/>
    <lineage>
        <taxon>Eukaryota</taxon>
        <taxon>Metazoa</taxon>
        <taxon>Ecdysozoa</taxon>
        <taxon>Arthropoda</taxon>
        <taxon>Crustacea</taxon>
        <taxon>Multicrustacea</taxon>
        <taxon>Hexanauplia</taxon>
        <taxon>Copepoda</taxon>
        <taxon>Siphonostomatoida</taxon>
        <taxon>Caligidae</taxon>
        <taxon>Lepeophtheirus</taxon>
    </lineage>
</organism>
<reference evidence="1" key="1">
    <citation type="submission" date="2014-05" db="EMBL/GenBank/DDBJ databases">
        <authorList>
            <person name="Chronopoulou M."/>
        </authorList>
    </citation>
    <scope>NUCLEOTIDE SEQUENCE</scope>
    <source>
        <tissue evidence="1">Whole organism</tissue>
    </source>
</reference>
<dbReference type="EMBL" id="HACA01002978">
    <property type="protein sequence ID" value="CDW20339.1"/>
    <property type="molecule type" value="Transcribed_RNA"/>
</dbReference>
<protein>
    <submittedName>
        <fullName evidence="1">Uncharacterized protein</fullName>
    </submittedName>
</protein>
<evidence type="ECO:0000313" key="1">
    <source>
        <dbReference type="EMBL" id="CDW20339.1"/>
    </source>
</evidence>
<accession>A0A0K2T2R5</accession>
<sequence length="55" mass="6758">MDRYISRICSTHQLTNWKGTPRSFYILYIAIEKYRKTFHFECFTKNIPYKFSSPE</sequence>
<name>A0A0K2T2R5_LEPSM</name>